<gene>
    <name evidence="11" type="ORF">PCOR1329_LOCUS27438</name>
</gene>
<keyword evidence="3 10" id="KW-0813">Transport</keyword>
<keyword evidence="8 9" id="KW-0472">Membrane</keyword>
<evidence type="ECO:0000256" key="1">
    <source>
        <dbReference type="ARBA" id="ARBA00004225"/>
    </source>
</evidence>
<evidence type="ECO:0008006" key="13">
    <source>
        <dbReference type="Google" id="ProtNLM"/>
    </source>
</evidence>
<evidence type="ECO:0000256" key="8">
    <source>
        <dbReference type="ARBA" id="ARBA00023136"/>
    </source>
</evidence>
<keyword evidence="7" id="KW-0496">Mitochondrion</keyword>
<evidence type="ECO:0000313" key="12">
    <source>
        <dbReference type="Proteomes" id="UP001189429"/>
    </source>
</evidence>
<proteinExistence type="inferred from homology"/>
<evidence type="ECO:0000256" key="2">
    <source>
        <dbReference type="ARBA" id="ARBA00006375"/>
    </source>
</evidence>
<keyword evidence="4 9" id="KW-0812">Transmembrane</keyword>
<comment type="subcellular location">
    <subcellularLocation>
        <location evidence="1">Mitochondrion membrane</location>
        <topology evidence="1">Multi-pass membrane protein</topology>
    </subcellularLocation>
</comment>
<feature type="repeat" description="Solcar" evidence="9">
    <location>
        <begin position="12"/>
        <end position="105"/>
    </location>
</feature>
<evidence type="ECO:0000256" key="9">
    <source>
        <dbReference type="PROSITE-ProRule" id="PRU00282"/>
    </source>
</evidence>
<dbReference type="Gene3D" id="1.50.40.10">
    <property type="entry name" value="Mitochondrial carrier domain"/>
    <property type="match status" value="1"/>
</dbReference>
<evidence type="ECO:0000313" key="11">
    <source>
        <dbReference type="EMBL" id="CAK0828105.1"/>
    </source>
</evidence>
<feature type="repeat" description="Solcar" evidence="9">
    <location>
        <begin position="216"/>
        <end position="305"/>
    </location>
</feature>
<keyword evidence="5" id="KW-0677">Repeat</keyword>
<dbReference type="SUPFAM" id="SSF103506">
    <property type="entry name" value="Mitochondrial carrier"/>
    <property type="match status" value="1"/>
</dbReference>
<dbReference type="EMBL" id="CAUYUJ010009946">
    <property type="protein sequence ID" value="CAK0828105.1"/>
    <property type="molecule type" value="Genomic_DNA"/>
</dbReference>
<feature type="repeat" description="Solcar" evidence="9">
    <location>
        <begin position="114"/>
        <end position="209"/>
    </location>
</feature>
<keyword evidence="6" id="KW-1133">Transmembrane helix</keyword>
<dbReference type="InterPro" id="IPR023395">
    <property type="entry name" value="MCP_dom_sf"/>
</dbReference>
<organism evidence="11 12">
    <name type="scientific">Prorocentrum cordatum</name>
    <dbReference type="NCBI Taxonomy" id="2364126"/>
    <lineage>
        <taxon>Eukaryota</taxon>
        <taxon>Sar</taxon>
        <taxon>Alveolata</taxon>
        <taxon>Dinophyceae</taxon>
        <taxon>Prorocentrales</taxon>
        <taxon>Prorocentraceae</taxon>
        <taxon>Prorocentrum</taxon>
    </lineage>
</organism>
<evidence type="ECO:0000256" key="4">
    <source>
        <dbReference type="ARBA" id="ARBA00022692"/>
    </source>
</evidence>
<evidence type="ECO:0000256" key="6">
    <source>
        <dbReference type="ARBA" id="ARBA00022989"/>
    </source>
</evidence>
<dbReference type="InterPro" id="IPR018108">
    <property type="entry name" value="MCP_transmembrane"/>
</dbReference>
<name>A0ABN9S8B7_9DINO</name>
<dbReference type="PROSITE" id="PS50920">
    <property type="entry name" value="SOLCAR"/>
    <property type="match status" value="3"/>
</dbReference>
<keyword evidence="12" id="KW-1185">Reference proteome</keyword>
<dbReference type="PANTHER" id="PTHR45624:SF24">
    <property type="entry name" value="MITOCHONDRIAL SUBSTRATE CARRIER FAMILY PROTEIN G"/>
    <property type="match status" value="1"/>
</dbReference>
<dbReference type="Proteomes" id="UP001189429">
    <property type="component" value="Unassembled WGS sequence"/>
</dbReference>
<accession>A0ABN9S8B7</accession>
<comment type="caution">
    <text evidence="11">The sequence shown here is derived from an EMBL/GenBank/DDBJ whole genome shotgun (WGS) entry which is preliminary data.</text>
</comment>
<protein>
    <recommendedName>
        <fullName evidence="13">Mitochondrial carrier protein</fullName>
    </recommendedName>
</protein>
<dbReference type="PANTHER" id="PTHR45624">
    <property type="entry name" value="MITOCHONDRIAL BASIC AMINO ACIDS TRANSPORTER-RELATED"/>
    <property type="match status" value="1"/>
</dbReference>
<evidence type="ECO:0000256" key="3">
    <source>
        <dbReference type="ARBA" id="ARBA00022448"/>
    </source>
</evidence>
<evidence type="ECO:0000256" key="7">
    <source>
        <dbReference type="ARBA" id="ARBA00023128"/>
    </source>
</evidence>
<comment type="similarity">
    <text evidence="2 10">Belongs to the mitochondrial carrier (TC 2.A.29) family.</text>
</comment>
<reference evidence="11" key="1">
    <citation type="submission" date="2023-10" db="EMBL/GenBank/DDBJ databases">
        <authorList>
            <person name="Chen Y."/>
            <person name="Shah S."/>
            <person name="Dougan E. K."/>
            <person name="Thang M."/>
            <person name="Chan C."/>
        </authorList>
    </citation>
    <scope>NUCLEOTIDE SEQUENCE [LARGE SCALE GENOMIC DNA]</scope>
</reference>
<dbReference type="InterPro" id="IPR050567">
    <property type="entry name" value="Mitochondrial_Carrier"/>
</dbReference>
<evidence type="ECO:0000256" key="5">
    <source>
        <dbReference type="ARBA" id="ARBA00022737"/>
    </source>
</evidence>
<sequence>MPGHGPSGRSASKAVLSATGGGIAVTVVGHPLDTLKVLLQTQGQPKVYSSLLDCTRKTYHRHGVLGFYKGVGSPLAFQAGLLQLIAWLVFFRATIFGSYDVAQNILRTSQDAELNMRQRFAAGMFAGIAGAFVESPVELFKSQVQIEVTRSLQSRGRYTPRYQNVFHCAWDIFRTHGPLGFFQGLGATLARGVPGGAIYFGTYETVKEALGPRCNGSQMATVLAGGTAGVCFWLCTYPVDVVHTRLQTDHVDPRLRRYRSALDCARQVHAEGGARAFVQGLCPCLLRAAPASAVMFCVVENTRRLLDALY</sequence>
<dbReference type="Pfam" id="PF00153">
    <property type="entry name" value="Mito_carr"/>
    <property type="match status" value="3"/>
</dbReference>
<evidence type="ECO:0000256" key="10">
    <source>
        <dbReference type="RuleBase" id="RU000488"/>
    </source>
</evidence>